<comment type="caution">
    <text evidence="6">The sequence shown here is derived from an EMBL/GenBank/DDBJ whole genome shotgun (WGS) entry which is preliminary data.</text>
</comment>
<dbReference type="InterPro" id="IPR027417">
    <property type="entry name" value="P-loop_NTPase"/>
</dbReference>
<sequence length="930" mass="101622">MSIEDIIDVVWGEDPPATVRSQVQICVSAARRALAGVGMGDTLRTHPFGYSLMLEPGQRDIDDFARLVSEARAASDAGRCEVAVRSYRGALDLWRGPALSGLDSEVLHRKAVALNEERLTVLEECIDVELQRGRERKLLPELVNHVSENPLREKLRGQLMLALHRAGRRTDALRVYREGRDRMVNDLGLEPSDELRRLESGILNDAPELAPAYTQSAGVSVPRQLPPLTDHFVGRDDLTRSLSALLDRPSATGRTGTRAVNVYGRGGVGKTSLALHIAYRLAHERFVDGQLYYDLHGSGPAAVPPARVLDHFLRTLGVPPSDIPKGLDERASMFRSHVAGRDMLLVLDDAADEAQIQPLLPGGRDCAVLVTSRTSQTGIPALHNVRLDVLTPPEALELIGRSVGEKRLRAEPSAVAEVVRHLDGLPLALSIAGARLAAAPHRPLSSMAHRFRDEGRRLDALTRGGQAVRTTIASTYDGLRPELQGLLSRLSLLGVETVPGWMAAVVTGRGTEEAHDLLDEAAAAQMLAPVEAESNDTPRYRIPGLIRVFLREAAGRIAVAERQEVVRRIVGAWLALLDRAHSRLHGGDFARVRGNSPRREPPEDVVRDVLTDPLRWMDAERPGLLAAVDAAKEYGLDEACWDLAVALVTLFEVRPHHDDWRRSHETALKVVLESGNVRGEAATRCSLGSLYLSQRHTERALPFLEKSLALFEELCEVEGMALATRNIALCRHTQGMLDTALLEYGRAADLFRDAGDPVGQAHVWCHVAQIHVAKDDPGLAEQQLTAALDTCRKAGSSRVASQVLVRLGELRLGAGRPEVALAHFREALSIVRTQADEVGEGHVQRNLGTAHLMQGDLAEAARCFHRALSIADVTGSPVEAARTRGGLGEVYLAQREFQRAKALLDQAVPVLQQHRDAAGARFRQLLERLP</sequence>
<keyword evidence="4" id="KW-0802">TPR repeat</keyword>
<dbReference type="Pfam" id="PF00931">
    <property type="entry name" value="NB-ARC"/>
    <property type="match status" value="1"/>
</dbReference>
<keyword evidence="1" id="KW-0902">Two-component regulatory system</keyword>
<proteinExistence type="predicted"/>
<dbReference type="InterPro" id="IPR002182">
    <property type="entry name" value="NB-ARC"/>
</dbReference>
<name>A0ABU2PN44_9ACTN</name>
<accession>A0ABU2PN44</accession>
<dbReference type="Pfam" id="PF03704">
    <property type="entry name" value="BTAD"/>
    <property type="match status" value="1"/>
</dbReference>
<evidence type="ECO:0000256" key="3">
    <source>
        <dbReference type="ARBA" id="ARBA00023163"/>
    </source>
</evidence>
<dbReference type="InterPro" id="IPR051677">
    <property type="entry name" value="AfsR-DnrI-RedD_regulator"/>
</dbReference>
<keyword evidence="7" id="KW-1185">Reference proteome</keyword>
<evidence type="ECO:0000313" key="7">
    <source>
        <dbReference type="Proteomes" id="UP001183881"/>
    </source>
</evidence>
<dbReference type="SMART" id="SM01043">
    <property type="entry name" value="BTAD"/>
    <property type="match status" value="1"/>
</dbReference>
<dbReference type="Gene3D" id="3.40.50.300">
    <property type="entry name" value="P-loop containing nucleotide triphosphate hydrolases"/>
    <property type="match status" value="1"/>
</dbReference>
<keyword evidence="2" id="KW-0805">Transcription regulation</keyword>
<dbReference type="SMART" id="SM00028">
    <property type="entry name" value="TPR"/>
    <property type="match status" value="6"/>
</dbReference>
<dbReference type="InterPro" id="IPR011990">
    <property type="entry name" value="TPR-like_helical_dom_sf"/>
</dbReference>
<evidence type="ECO:0000313" key="6">
    <source>
        <dbReference type="EMBL" id="MDT0393581.1"/>
    </source>
</evidence>
<dbReference type="InterPro" id="IPR005158">
    <property type="entry name" value="BTAD"/>
</dbReference>
<feature type="repeat" description="TPR" evidence="4">
    <location>
        <begin position="841"/>
        <end position="874"/>
    </location>
</feature>
<reference evidence="7" key="1">
    <citation type="submission" date="2023-07" db="EMBL/GenBank/DDBJ databases">
        <title>30 novel species of actinomycetes from the DSMZ collection.</title>
        <authorList>
            <person name="Nouioui I."/>
        </authorList>
    </citation>
    <scope>NUCLEOTIDE SEQUENCE [LARGE SCALE GENOMIC DNA]</scope>
    <source>
        <strain evidence="7">DSM 41636</strain>
    </source>
</reference>
<evidence type="ECO:0000259" key="5">
    <source>
        <dbReference type="SMART" id="SM01043"/>
    </source>
</evidence>
<dbReference type="InterPro" id="IPR019734">
    <property type="entry name" value="TPR_rpt"/>
</dbReference>
<dbReference type="PANTHER" id="PTHR35807">
    <property type="entry name" value="TRANSCRIPTIONAL REGULATOR REDD-RELATED"/>
    <property type="match status" value="1"/>
</dbReference>
<dbReference type="EMBL" id="JAVRFA010000002">
    <property type="protein sequence ID" value="MDT0393581.1"/>
    <property type="molecule type" value="Genomic_DNA"/>
</dbReference>
<dbReference type="SUPFAM" id="SSF48452">
    <property type="entry name" value="TPR-like"/>
    <property type="match status" value="2"/>
</dbReference>
<gene>
    <name evidence="6" type="ORF">RM705_02490</name>
</gene>
<dbReference type="Pfam" id="PF13424">
    <property type="entry name" value="TPR_12"/>
    <property type="match status" value="1"/>
</dbReference>
<dbReference type="PANTHER" id="PTHR35807:SF1">
    <property type="entry name" value="TRANSCRIPTIONAL REGULATOR REDD"/>
    <property type="match status" value="1"/>
</dbReference>
<evidence type="ECO:0000256" key="1">
    <source>
        <dbReference type="ARBA" id="ARBA00023012"/>
    </source>
</evidence>
<dbReference type="InterPro" id="IPR036388">
    <property type="entry name" value="WH-like_DNA-bd_sf"/>
</dbReference>
<dbReference type="Gene3D" id="1.25.40.10">
    <property type="entry name" value="Tetratricopeptide repeat domain"/>
    <property type="match status" value="3"/>
</dbReference>
<dbReference type="Proteomes" id="UP001183881">
    <property type="component" value="Unassembled WGS sequence"/>
</dbReference>
<dbReference type="CDD" id="cd15831">
    <property type="entry name" value="BTAD"/>
    <property type="match status" value="1"/>
</dbReference>
<keyword evidence="3" id="KW-0804">Transcription</keyword>
<dbReference type="RefSeq" id="WP_311641024.1">
    <property type="nucleotide sequence ID" value="NZ_JAVRFA010000002.1"/>
</dbReference>
<feature type="domain" description="Bacterial transcriptional activator" evidence="5">
    <location>
        <begin position="59"/>
        <end position="203"/>
    </location>
</feature>
<dbReference type="Gene3D" id="1.10.10.10">
    <property type="entry name" value="Winged helix-like DNA-binding domain superfamily/Winged helix DNA-binding domain"/>
    <property type="match status" value="1"/>
</dbReference>
<dbReference type="Pfam" id="PF13374">
    <property type="entry name" value="TPR_10"/>
    <property type="match status" value="1"/>
</dbReference>
<dbReference type="PRINTS" id="PR00364">
    <property type="entry name" value="DISEASERSIST"/>
</dbReference>
<protein>
    <submittedName>
        <fullName evidence="6">BTAD domain-containing putative transcriptional regulator</fullName>
    </submittedName>
</protein>
<evidence type="ECO:0000256" key="2">
    <source>
        <dbReference type="ARBA" id="ARBA00023015"/>
    </source>
</evidence>
<evidence type="ECO:0000256" key="4">
    <source>
        <dbReference type="PROSITE-ProRule" id="PRU00339"/>
    </source>
</evidence>
<dbReference type="SUPFAM" id="SSF52540">
    <property type="entry name" value="P-loop containing nucleoside triphosphate hydrolases"/>
    <property type="match status" value="1"/>
</dbReference>
<organism evidence="6 7">
    <name type="scientific">Streptomyces edwardsiae</name>
    <dbReference type="NCBI Taxonomy" id="3075527"/>
    <lineage>
        <taxon>Bacteria</taxon>
        <taxon>Bacillati</taxon>
        <taxon>Actinomycetota</taxon>
        <taxon>Actinomycetes</taxon>
        <taxon>Kitasatosporales</taxon>
        <taxon>Streptomycetaceae</taxon>
        <taxon>Streptomyces</taxon>
    </lineage>
</organism>
<dbReference type="PROSITE" id="PS50005">
    <property type="entry name" value="TPR"/>
    <property type="match status" value="1"/>
</dbReference>